<accession>A0A0D5C374</accession>
<protein>
    <submittedName>
        <fullName evidence="1">Uncharacterized protein</fullName>
    </submittedName>
</protein>
<keyword evidence="2" id="KW-1185">Reference proteome</keyword>
<dbReference type="OrthoDB" id="4806at2157"/>
<evidence type="ECO:0000313" key="2">
    <source>
        <dbReference type="Proteomes" id="UP000032408"/>
    </source>
</evidence>
<dbReference type="AlphaFoldDB" id="A0A0D5C374"/>
<organism evidence="1 2">
    <name type="scientific">Nitrosopumilus adriaticus</name>
    <dbReference type="NCBI Taxonomy" id="1580092"/>
    <lineage>
        <taxon>Archaea</taxon>
        <taxon>Nitrososphaerota</taxon>
        <taxon>Nitrososphaeria</taxon>
        <taxon>Nitrosopumilales</taxon>
        <taxon>Nitrosopumilaceae</taxon>
        <taxon>Nitrosopumilus</taxon>
    </lineage>
</organism>
<name>A0A0D5C374_9ARCH</name>
<dbReference type="STRING" id="1580092.NADRNF5_1143"/>
<dbReference type="HOGENOM" id="CLU_2695528_0_0_2"/>
<proteinExistence type="predicted"/>
<dbReference type="RefSeq" id="WP_048116124.1">
    <property type="nucleotide sequence ID" value="NZ_CP011070.1"/>
</dbReference>
<reference evidence="1 2" key="2">
    <citation type="journal article" date="2016" name="ISME J.">
        <title>Physiological and genomic characterization of two novel marine thaumarchaeal strains indicates niche differentiation.</title>
        <authorList>
            <person name="Bayer B."/>
            <person name="Vojvoda J."/>
            <person name="Offre P."/>
            <person name="Alves R.J."/>
            <person name="Elisabeth N.H."/>
            <person name="Garcia J.A."/>
            <person name="Volland J.M."/>
            <person name="Srivastava A."/>
            <person name="Schleper C."/>
            <person name="Herndl G.J."/>
        </authorList>
    </citation>
    <scope>NUCLEOTIDE SEQUENCE [LARGE SCALE GENOMIC DNA]</scope>
    <source>
        <strain evidence="1 2">NF5</strain>
    </source>
</reference>
<dbReference type="KEGG" id="nin:NADRNF5_1143"/>
<evidence type="ECO:0000313" key="1">
    <source>
        <dbReference type="EMBL" id="AJW70832.1"/>
    </source>
</evidence>
<dbReference type="Proteomes" id="UP000032408">
    <property type="component" value="Chromosome"/>
</dbReference>
<dbReference type="GeneID" id="24820347"/>
<dbReference type="EMBL" id="CP011070">
    <property type="protein sequence ID" value="AJW70832.1"/>
    <property type="molecule type" value="Genomic_DNA"/>
</dbReference>
<reference evidence="2" key="1">
    <citation type="submission" date="2015-03" db="EMBL/GenBank/DDBJ databases">
        <title>Characterization of two novel Thaumarchaeota isolated from the Northern Adriatic Sea.</title>
        <authorList>
            <person name="Bayer B."/>
            <person name="Vojvoda J."/>
            <person name="Offre P."/>
            <person name="Srivastava A."/>
            <person name="Elisabeth N."/>
            <person name="Garcia J.A.L."/>
            <person name="Schleper C."/>
            <person name="Herndl G.J."/>
        </authorList>
    </citation>
    <scope>NUCLEOTIDE SEQUENCE [LARGE SCALE GENOMIC DNA]</scope>
    <source>
        <strain evidence="2">NF5</strain>
    </source>
</reference>
<sequence length="78" mass="9010">MSEKNNDSFEHDLFVTEFPKQNFGIVDYLQGRVHFALLDQMKLMHSSGMSKIEIKETIISTVTEIVENFEPQKESKSS</sequence>
<gene>
    <name evidence="1" type="ORF">NADRNF5_1143</name>
</gene>